<dbReference type="PANTHER" id="PTHR30126:SF40">
    <property type="entry name" value="HTH-TYPE TRANSCRIPTIONAL REGULATOR GLTR"/>
    <property type="match status" value="1"/>
</dbReference>
<keyword evidence="4" id="KW-0804">Transcription</keyword>
<dbReference type="Proteomes" id="UP000552038">
    <property type="component" value="Unassembled WGS sequence"/>
</dbReference>
<protein>
    <submittedName>
        <fullName evidence="6">LysR family transcriptional regulator</fullName>
    </submittedName>
</protein>
<organism evidence="6 7">
    <name type="scientific">Paenibacillus alvei</name>
    <name type="common">Bacillus alvei</name>
    <dbReference type="NCBI Taxonomy" id="44250"/>
    <lineage>
        <taxon>Bacteria</taxon>
        <taxon>Bacillati</taxon>
        <taxon>Bacillota</taxon>
        <taxon>Bacilli</taxon>
        <taxon>Bacillales</taxon>
        <taxon>Paenibacillaceae</taxon>
        <taxon>Paenibacillus</taxon>
    </lineage>
</organism>
<feature type="domain" description="HTH lysR-type" evidence="5">
    <location>
        <begin position="1"/>
        <end position="57"/>
    </location>
</feature>
<dbReference type="PRINTS" id="PR00039">
    <property type="entry name" value="HTHLYSR"/>
</dbReference>
<comment type="caution">
    <text evidence="6">The sequence shown here is derived from an EMBL/GenBank/DDBJ whole genome shotgun (WGS) entry which is preliminary data.</text>
</comment>
<dbReference type="Pfam" id="PF03466">
    <property type="entry name" value="LysR_substrate"/>
    <property type="match status" value="1"/>
</dbReference>
<dbReference type="AlphaFoldDB" id="A0AAP7DJW1"/>
<dbReference type="PROSITE" id="PS50931">
    <property type="entry name" value="HTH_LYSR"/>
    <property type="match status" value="1"/>
</dbReference>
<evidence type="ECO:0000256" key="3">
    <source>
        <dbReference type="ARBA" id="ARBA00023125"/>
    </source>
</evidence>
<evidence type="ECO:0000256" key="1">
    <source>
        <dbReference type="ARBA" id="ARBA00009437"/>
    </source>
</evidence>
<proteinExistence type="inferred from homology"/>
<dbReference type="EMBL" id="JABFOR010000020">
    <property type="protein sequence ID" value="NOJ72024.1"/>
    <property type="molecule type" value="Genomic_DNA"/>
</dbReference>
<evidence type="ECO:0000313" key="7">
    <source>
        <dbReference type="Proteomes" id="UP000552038"/>
    </source>
</evidence>
<evidence type="ECO:0000256" key="2">
    <source>
        <dbReference type="ARBA" id="ARBA00023015"/>
    </source>
</evidence>
<keyword evidence="3" id="KW-0238">DNA-binding</keyword>
<dbReference type="SUPFAM" id="SSF46785">
    <property type="entry name" value="Winged helix' DNA-binding domain"/>
    <property type="match status" value="1"/>
</dbReference>
<dbReference type="Gene3D" id="3.40.190.10">
    <property type="entry name" value="Periplasmic binding protein-like II"/>
    <property type="match status" value="2"/>
</dbReference>
<evidence type="ECO:0000259" key="5">
    <source>
        <dbReference type="PROSITE" id="PS50931"/>
    </source>
</evidence>
<dbReference type="InterPro" id="IPR036390">
    <property type="entry name" value="WH_DNA-bd_sf"/>
</dbReference>
<dbReference type="GO" id="GO:0000976">
    <property type="term" value="F:transcription cis-regulatory region binding"/>
    <property type="evidence" value="ECO:0007669"/>
    <property type="project" value="TreeGrafter"/>
</dbReference>
<reference evidence="6 7" key="1">
    <citation type="submission" date="2020-05" db="EMBL/GenBank/DDBJ databases">
        <title>Whole genome sequencing and identification of novel metabolites from Paenibacillus alvei strain JR949.</title>
        <authorList>
            <person name="Rajendhran J."/>
            <person name="Sree Pranav P."/>
            <person name="Mahalakshmi B."/>
            <person name="Karthikeyan R."/>
        </authorList>
    </citation>
    <scope>NUCLEOTIDE SEQUENCE [LARGE SCALE GENOMIC DNA]</scope>
    <source>
        <strain evidence="6 7">JR949</strain>
    </source>
</reference>
<name>A0AAP7DJW1_PAEAL</name>
<dbReference type="Gene3D" id="1.10.10.10">
    <property type="entry name" value="Winged helix-like DNA-binding domain superfamily/Winged helix DNA-binding domain"/>
    <property type="match status" value="1"/>
</dbReference>
<dbReference type="Pfam" id="PF00126">
    <property type="entry name" value="HTH_1"/>
    <property type="match status" value="1"/>
</dbReference>
<gene>
    <name evidence="6" type="ORF">HMI46_15850</name>
</gene>
<keyword evidence="2" id="KW-0805">Transcription regulation</keyword>
<dbReference type="InterPro" id="IPR036388">
    <property type="entry name" value="WH-like_DNA-bd_sf"/>
</dbReference>
<dbReference type="SUPFAM" id="SSF53850">
    <property type="entry name" value="Periplasmic binding protein-like II"/>
    <property type="match status" value="1"/>
</dbReference>
<dbReference type="FunFam" id="1.10.10.10:FF:000001">
    <property type="entry name" value="LysR family transcriptional regulator"/>
    <property type="match status" value="1"/>
</dbReference>
<evidence type="ECO:0000256" key="4">
    <source>
        <dbReference type="ARBA" id="ARBA00023163"/>
    </source>
</evidence>
<dbReference type="GO" id="GO:0003700">
    <property type="term" value="F:DNA-binding transcription factor activity"/>
    <property type="evidence" value="ECO:0007669"/>
    <property type="project" value="InterPro"/>
</dbReference>
<dbReference type="InterPro" id="IPR005119">
    <property type="entry name" value="LysR_subst-bd"/>
</dbReference>
<comment type="similarity">
    <text evidence="1">Belongs to the LysR transcriptional regulatory family.</text>
</comment>
<dbReference type="CDD" id="cd05466">
    <property type="entry name" value="PBP2_LTTR_substrate"/>
    <property type="match status" value="1"/>
</dbReference>
<dbReference type="RefSeq" id="WP_171417500.1">
    <property type="nucleotide sequence ID" value="NZ_JABFOR010000020.1"/>
</dbReference>
<evidence type="ECO:0000313" key="6">
    <source>
        <dbReference type="EMBL" id="NOJ72024.1"/>
    </source>
</evidence>
<sequence length="296" mass="32770">MDIKTLKTFQCIVKSGSFIRAAEEMNYAQSTITMQIQKLEKEIGAQLFDRGKAIHLTEAGRLFYEQCLEIVQRMEQLQSNIADMSNGEAGSVRIGVTEPTASSRLPHRLAEFMGDHPQMRIAVEIASTPALVEQLLHSDLDFAICSSPEVGTDLHFEPLFLETFAMLLPEHHPLASHDIIQPADLEGNRLLITAAACPYRKKLDFILQDMGQIAIDTMEIGSMGALKHYVQSGLGIAFVPEIMVDSAPLGTVVRTMEGASVDMLTGMLCRVQPHRMSLAAAKLYHFLKRSLHLNGH</sequence>
<dbReference type="PANTHER" id="PTHR30126">
    <property type="entry name" value="HTH-TYPE TRANSCRIPTIONAL REGULATOR"/>
    <property type="match status" value="1"/>
</dbReference>
<dbReference type="InterPro" id="IPR000847">
    <property type="entry name" value="LysR_HTH_N"/>
</dbReference>
<accession>A0AAP7DJW1</accession>